<keyword evidence="4" id="KW-1185">Reference proteome</keyword>
<dbReference type="PROSITE" id="PS51257">
    <property type="entry name" value="PROKAR_LIPOPROTEIN"/>
    <property type="match status" value="1"/>
</dbReference>
<name>A0A239B1E1_9BACT</name>
<dbReference type="EMBL" id="FZOC01000004">
    <property type="protein sequence ID" value="SNS01776.1"/>
    <property type="molecule type" value="Genomic_DNA"/>
</dbReference>
<feature type="chain" id="PRO_5012941078" evidence="1">
    <location>
        <begin position="22"/>
        <end position="148"/>
    </location>
</feature>
<dbReference type="RefSeq" id="WP_089274568.1">
    <property type="nucleotide sequence ID" value="NZ_FZOC01000004.1"/>
</dbReference>
<evidence type="ECO:0000259" key="2">
    <source>
        <dbReference type="Pfam" id="PF13488"/>
    </source>
</evidence>
<feature type="signal peptide" evidence="1">
    <location>
        <begin position="1"/>
        <end position="21"/>
    </location>
</feature>
<proteinExistence type="predicted"/>
<dbReference type="Proteomes" id="UP000198324">
    <property type="component" value="Unassembled WGS sequence"/>
</dbReference>
<reference evidence="3 4" key="1">
    <citation type="submission" date="2017-06" db="EMBL/GenBank/DDBJ databases">
        <authorList>
            <person name="Kim H.J."/>
            <person name="Triplett B.A."/>
        </authorList>
    </citation>
    <scope>NUCLEOTIDE SEQUENCE [LARGE SCALE GENOMIC DNA]</scope>
    <source>
        <strain evidence="3 4">DSM 13116</strain>
    </source>
</reference>
<dbReference type="InterPro" id="IPR039567">
    <property type="entry name" value="Gly-zipper"/>
</dbReference>
<dbReference type="AlphaFoldDB" id="A0A239B1E1"/>
<dbReference type="PIRSF" id="PIRSF002721">
    <property type="entry name" value="Surface_antigen_Rickettsia"/>
    <property type="match status" value="1"/>
</dbReference>
<keyword evidence="1" id="KW-0732">Signal</keyword>
<organism evidence="3 4">
    <name type="scientific">Humidesulfovibrio mexicanus</name>
    <dbReference type="NCBI Taxonomy" id="147047"/>
    <lineage>
        <taxon>Bacteria</taxon>
        <taxon>Pseudomonadati</taxon>
        <taxon>Thermodesulfobacteriota</taxon>
        <taxon>Desulfovibrionia</taxon>
        <taxon>Desulfovibrionales</taxon>
        <taxon>Desulfovibrionaceae</taxon>
        <taxon>Humidesulfovibrio</taxon>
    </lineage>
</organism>
<sequence>MKRFIASAMVLSLLVASLAGCANKAQTGAGLGALTGATVGALTSKNKVSGAAIGAGIGLLLGYMVGNEMDKYDKEQINHALETQPSGKPMAWKNPDSGAHYEATPSPAYVQNDKIYRDIYIKANVDGQEKDVKAKAYRGEDGQWVLVQ</sequence>
<feature type="domain" description="Glycine zipper" evidence="2">
    <location>
        <begin position="27"/>
        <end position="71"/>
    </location>
</feature>
<accession>A0A239B1E1</accession>
<gene>
    <name evidence="3" type="ORF">SAMN04488503_2370</name>
</gene>
<evidence type="ECO:0000313" key="3">
    <source>
        <dbReference type="EMBL" id="SNS01776.1"/>
    </source>
</evidence>
<dbReference type="InterPro" id="IPR016364">
    <property type="entry name" value="Surface_antigen_Rickettsia"/>
</dbReference>
<dbReference type="Pfam" id="PF13488">
    <property type="entry name" value="Gly-zipper_Omp"/>
    <property type="match status" value="1"/>
</dbReference>
<evidence type="ECO:0000313" key="4">
    <source>
        <dbReference type="Proteomes" id="UP000198324"/>
    </source>
</evidence>
<protein>
    <submittedName>
        <fullName evidence="3">Surface antigen</fullName>
    </submittedName>
</protein>
<evidence type="ECO:0000256" key="1">
    <source>
        <dbReference type="SAM" id="SignalP"/>
    </source>
</evidence>
<dbReference type="OrthoDB" id="5402098at2"/>